<evidence type="ECO:0000313" key="3">
    <source>
        <dbReference type="EMBL" id="RNB50962.1"/>
    </source>
</evidence>
<feature type="signal peptide" evidence="1">
    <location>
        <begin position="1"/>
        <end position="19"/>
    </location>
</feature>
<dbReference type="Proteomes" id="UP000276178">
    <property type="component" value="Unassembled WGS sequence"/>
</dbReference>
<gene>
    <name evidence="2" type="ORF">BAG01nite_11660</name>
    <name evidence="3" type="ORF">EB820_20715</name>
</gene>
<dbReference type="Proteomes" id="UP000317180">
    <property type="component" value="Unassembled WGS sequence"/>
</dbReference>
<evidence type="ECO:0000313" key="2">
    <source>
        <dbReference type="EMBL" id="GED25064.1"/>
    </source>
</evidence>
<evidence type="ECO:0000313" key="4">
    <source>
        <dbReference type="Proteomes" id="UP000276178"/>
    </source>
</evidence>
<sequence length="478" mass="54161">MVRKISVLLLLMTAIAVCTFIPGPASVSASATVPLWQKPAEKETTSKPNGATHKKREFVFGDGDVYWSQQISGKKNAKPYVITVPIQGNSQNMMFRYRAYNESKQPFWQAVTLDQVKMLPLAAGFVETEGRYIWLGMPIVYVDKGRGTIEEHPELALPIQVKQSANGVVLEIRLPIKAGYMSEMWALESREPLVPWGEQAIDQIWLALDVTQNAKWLYDGYYYKSPSTYEPTSANAYWRIPENYVLRSFLYTGGSRAARNMGYVMLKTSLLQQEPEGYWKTLPRSLWLSEDYGIPDGFYDTRFNTGAADLMLRGCVQYAEESFCQAAQKYGTYFQRHAASNHYVVNGIQSGWLVADYASAKNPAAQTHVSLNHQLAEINFLYSSYLQFGDPTDKDLADLMLAGVVNLGTRWLLANGDLHYAYFPDGTFGRADYPYLTYNDLVETQRLYRLLHGTEEPTIARLTASKLAWMQKNNVAYR</sequence>
<comment type="caution">
    <text evidence="3">The sequence shown here is derived from an EMBL/GenBank/DDBJ whole genome shotgun (WGS) entry which is preliminary data.</text>
</comment>
<evidence type="ECO:0000256" key="1">
    <source>
        <dbReference type="SAM" id="SignalP"/>
    </source>
</evidence>
<dbReference type="AlphaFoldDB" id="A0A3M8AIB7"/>
<organism evidence="3 4">
    <name type="scientific">Brevibacillus agri</name>
    <dbReference type="NCBI Taxonomy" id="51101"/>
    <lineage>
        <taxon>Bacteria</taxon>
        <taxon>Bacillati</taxon>
        <taxon>Bacillota</taxon>
        <taxon>Bacilli</taxon>
        <taxon>Bacillales</taxon>
        <taxon>Paenibacillaceae</taxon>
        <taxon>Brevibacillus</taxon>
    </lineage>
</organism>
<proteinExistence type="predicted"/>
<dbReference type="RefSeq" id="WP_122953294.1">
    <property type="nucleotide sequence ID" value="NZ_BJOD01000010.1"/>
</dbReference>
<keyword evidence="1" id="KW-0732">Signal</keyword>
<dbReference type="GeneID" id="82810496"/>
<protein>
    <recommendedName>
        <fullName evidence="6">D-glucuronyl C5-epimerase C-terminal domain-containing protein</fullName>
    </recommendedName>
</protein>
<evidence type="ECO:0000313" key="5">
    <source>
        <dbReference type="Proteomes" id="UP000317180"/>
    </source>
</evidence>
<reference evidence="3 4" key="1">
    <citation type="submission" date="2018-10" db="EMBL/GenBank/DDBJ databases">
        <title>Phylogenomics of Brevibacillus.</title>
        <authorList>
            <person name="Dunlap C."/>
        </authorList>
    </citation>
    <scope>NUCLEOTIDE SEQUENCE [LARGE SCALE GENOMIC DNA]</scope>
    <source>
        <strain evidence="3 4">NRRL NRS 1219</strain>
    </source>
</reference>
<dbReference type="EMBL" id="RHHN01000066">
    <property type="protein sequence ID" value="RNB50962.1"/>
    <property type="molecule type" value="Genomic_DNA"/>
</dbReference>
<reference evidence="2 5" key="2">
    <citation type="submission" date="2019-06" db="EMBL/GenBank/DDBJ databases">
        <title>Whole genome shotgun sequence of Brevibacillus agri NBRC 15538.</title>
        <authorList>
            <person name="Hosoyama A."/>
            <person name="Uohara A."/>
            <person name="Ohji S."/>
            <person name="Ichikawa N."/>
        </authorList>
    </citation>
    <scope>NUCLEOTIDE SEQUENCE [LARGE SCALE GENOMIC DNA]</scope>
    <source>
        <strain evidence="2 5">NBRC 15538</strain>
    </source>
</reference>
<name>A0A3M8AIB7_9BACL</name>
<keyword evidence="5" id="KW-1185">Reference proteome</keyword>
<dbReference type="EMBL" id="BJOD01000010">
    <property type="protein sequence ID" value="GED25064.1"/>
    <property type="molecule type" value="Genomic_DNA"/>
</dbReference>
<evidence type="ECO:0008006" key="6">
    <source>
        <dbReference type="Google" id="ProtNLM"/>
    </source>
</evidence>
<accession>A0A3M8AIB7</accession>
<feature type="chain" id="PRO_5039298923" description="D-glucuronyl C5-epimerase C-terminal domain-containing protein" evidence="1">
    <location>
        <begin position="20"/>
        <end position="478"/>
    </location>
</feature>
<dbReference type="OrthoDB" id="1736525at2"/>